<dbReference type="Proteomes" id="UP001330812">
    <property type="component" value="Chromosome"/>
</dbReference>
<feature type="region of interest" description="Disordered" evidence="1">
    <location>
        <begin position="55"/>
        <end position="122"/>
    </location>
</feature>
<feature type="transmembrane region" description="Helical" evidence="2">
    <location>
        <begin position="26"/>
        <end position="54"/>
    </location>
</feature>
<sequence length="122" mass="12282">MTDSRPVVFETRADSGPRAPRRGRQVLGAVAGAVLAAGAAAGIVWGGTAVWSLVDPGSTADAPAPLWIPPPPLVTAVTTEPSHAEPSHPDTSRPETAGSEPGDDHGGDRDGGRGRGRGGPDH</sequence>
<accession>A0ABZ1IJ83</accession>
<dbReference type="RefSeq" id="WP_326836542.1">
    <property type="nucleotide sequence ID" value="NZ_CP142149.1"/>
</dbReference>
<evidence type="ECO:0000313" key="4">
    <source>
        <dbReference type="Proteomes" id="UP001330812"/>
    </source>
</evidence>
<name>A0ABZ1IJ83_9PSEU</name>
<feature type="region of interest" description="Disordered" evidence="1">
    <location>
        <begin position="1"/>
        <end position="22"/>
    </location>
</feature>
<feature type="compositionally biased region" description="Basic and acidic residues" evidence="1">
    <location>
        <begin position="102"/>
        <end position="122"/>
    </location>
</feature>
<keyword evidence="2" id="KW-0812">Transmembrane</keyword>
<proteinExistence type="predicted"/>
<evidence type="ECO:0000256" key="1">
    <source>
        <dbReference type="SAM" id="MobiDB-lite"/>
    </source>
</evidence>
<organism evidence="3 4">
    <name type="scientific">Amycolatopsis rhabdoformis</name>
    <dbReference type="NCBI Taxonomy" id="1448059"/>
    <lineage>
        <taxon>Bacteria</taxon>
        <taxon>Bacillati</taxon>
        <taxon>Actinomycetota</taxon>
        <taxon>Actinomycetes</taxon>
        <taxon>Pseudonocardiales</taxon>
        <taxon>Pseudonocardiaceae</taxon>
        <taxon>Amycolatopsis</taxon>
    </lineage>
</organism>
<dbReference type="EMBL" id="CP142149">
    <property type="protein sequence ID" value="WSE33743.1"/>
    <property type="molecule type" value="Genomic_DNA"/>
</dbReference>
<evidence type="ECO:0000313" key="3">
    <source>
        <dbReference type="EMBL" id="WSE33743.1"/>
    </source>
</evidence>
<gene>
    <name evidence="3" type="ORF">VSH64_16785</name>
</gene>
<keyword evidence="2" id="KW-1133">Transmembrane helix</keyword>
<evidence type="ECO:0008006" key="5">
    <source>
        <dbReference type="Google" id="ProtNLM"/>
    </source>
</evidence>
<reference evidence="3 4" key="1">
    <citation type="journal article" date="2015" name="Int. J. Syst. Evol. Microbiol.">
        <title>Amycolatopsis rhabdoformis sp. nov., an actinomycete isolated from a tropical forest soil.</title>
        <authorList>
            <person name="Souza W.R."/>
            <person name="Silva R.E."/>
            <person name="Goodfellow M."/>
            <person name="Busarakam K."/>
            <person name="Figueiro F.S."/>
            <person name="Ferreira D."/>
            <person name="Rodrigues-Filho E."/>
            <person name="Moraes L.A.B."/>
            <person name="Zucchi T.D."/>
        </authorList>
    </citation>
    <scope>NUCLEOTIDE SEQUENCE [LARGE SCALE GENOMIC DNA]</scope>
    <source>
        <strain evidence="3 4">NCIMB 14900</strain>
    </source>
</reference>
<evidence type="ECO:0000256" key="2">
    <source>
        <dbReference type="SAM" id="Phobius"/>
    </source>
</evidence>
<keyword evidence="2" id="KW-0472">Membrane</keyword>
<protein>
    <recommendedName>
        <fullName evidence="5">Serine/threonine protein kinase</fullName>
    </recommendedName>
</protein>
<feature type="compositionally biased region" description="Basic and acidic residues" evidence="1">
    <location>
        <begin position="82"/>
        <end position="93"/>
    </location>
</feature>
<keyword evidence="4" id="KW-1185">Reference proteome</keyword>